<dbReference type="EMBL" id="BARS01000746">
    <property type="protein sequence ID" value="GAF81997.1"/>
    <property type="molecule type" value="Genomic_DNA"/>
</dbReference>
<accession>X0T1H0</accession>
<dbReference type="AlphaFoldDB" id="X0T1H0"/>
<protein>
    <recommendedName>
        <fullName evidence="3">DUF1640 domain-containing protein</fullName>
    </recommendedName>
</protein>
<name>X0T1H0_9ZZZZ</name>
<evidence type="ECO:0000256" key="1">
    <source>
        <dbReference type="SAM" id="Phobius"/>
    </source>
</evidence>
<feature type="transmembrane region" description="Helical" evidence="1">
    <location>
        <begin position="49"/>
        <end position="68"/>
    </location>
</feature>
<gene>
    <name evidence="2" type="ORF">S01H1_01672</name>
</gene>
<keyword evidence="1" id="KW-1133">Transmembrane helix</keyword>
<keyword evidence="1" id="KW-0812">Transmembrane</keyword>
<reference evidence="2" key="1">
    <citation type="journal article" date="2014" name="Front. Microbiol.">
        <title>High frequency of phylogenetically diverse reductive dehalogenase-homologous genes in deep subseafloor sedimentary metagenomes.</title>
        <authorList>
            <person name="Kawai M."/>
            <person name="Futagami T."/>
            <person name="Toyoda A."/>
            <person name="Takaki Y."/>
            <person name="Nishi S."/>
            <person name="Hori S."/>
            <person name="Arai W."/>
            <person name="Tsubouchi T."/>
            <person name="Morono Y."/>
            <person name="Uchiyama I."/>
            <person name="Ito T."/>
            <person name="Fujiyama A."/>
            <person name="Inagaki F."/>
            <person name="Takami H."/>
        </authorList>
    </citation>
    <scope>NUCLEOTIDE SEQUENCE</scope>
    <source>
        <strain evidence="2">Expedition CK06-06</strain>
    </source>
</reference>
<sequence>MATLARLYPILKQLGLDDSNANEFVDVIEQSLKEGLATKEDLKDLEIRLVKWIIGLMIAQTSITIALLKLF</sequence>
<keyword evidence="1" id="KW-0472">Membrane</keyword>
<comment type="caution">
    <text evidence="2">The sequence shown here is derived from an EMBL/GenBank/DDBJ whole genome shotgun (WGS) entry which is preliminary data.</text>
</comment>
<proteinExistence type="predicted"/>
<evidence type="ECO:0000313" key="2">
    <source>
        <dbReference type="EMBL" id="GAF81997.1"/>
    </source>
</evidence>
<organism evidence="2">
    <name type="scientific">marine sediment metagenome</name>
    <dbReference type="NCBI Taxonomy" id="412755"/>
    <lineage>
        <taxon>unclassified sequences</taxon>
        <taxon>metagenomes</taxon>
        <taxon>ecological metagenomes</taxon>
    </lineage>
</organism>
<evidence type="ECO:0008006" key="3">
    <source>
        <dbReference type="Google" id="ProtNLM"/>
    </source>
</evidence>